<sequence>MCLIAQPFVDAAVGQQLGDEAARHDGAFVDIERHTLQPRLACEVGCGLAGGDALVDQLLHLHLLLGGDGMCRHAVGRAVERQAQLPEHQPRGLVVRIGRAMAVGHASRVQPLCCFVDQSANGGRVAAHARSAPVWSSCSVRR</sequence>
<protein>
    <submittedName>
        <fullName evidence="1">Uncharacterized protein</fullName>
    </submittedName>
</protein>
<comment type="caution">
    <text evidence="1">The sequence shown here is derived from an EMBL/GenBank/DDBJ whole genome shotgun (WGS) entry which is preliminary data.</text>
</comment>
<reference evidence="1" key="1">
    <citation type="submission" date="2019-08" db="EMBL/GenBank/DDBJ databases">
        <authorList>
            <person name="Kucharzyk K."/>
            <person name="Murdoch R.W."/>
            <person name="Higgins S."/>
            <person name="Loffler F."/>
        </authorList>
    </citation>
    <scope>NUCLEOTIDE SEQUENCE</scope>
</reference>
<organism evidence="1">
    <name type="scientific">bioreactor metagenome</name>
    <dbReference type="NCBI Taxonomy" id="1076179"/>
    <lineage>
        <taxon>unclassified sequences</taxon>
        <taxon>metagenomes</taxon>
        <taxon>ecological metagenomes</taxon>
    </lineage>
</organism>
<accession>A0A645BIP0</accession>
<gene>
    <name evidence="1" type="ORF">SDC9_108464</name>
</gene>
<dbReference type="AlphaFoldDB" id="A0A645BIP0"/>
<proteinExistence type="predicted"/>
<evidence type="ECO:0000313" key="1">
    <source>
        <dbReference type="EMBL" id="MPM61604.1"/>
    </source>
</evidence>
<name>A0A645BIP0_9ZZZZ</name>
<dbReference type="EMBL" id="VSSQ01018432">
    <property type="protein sequence ID" value="MPM61604.1"/>
    <property type="molecule type" value="Genomic_DNA"/>
</dbReference>